<dbReference type="InterPro" id="IPR018046">
    <property type="entry name" value="Pili_assmbl_chaperone_CS"/>
</dbReference>
<comment type="similarity">
    <text evidence="2 6">Belongs to the periplasmic pilus chaperone family.</text>
</comment>
<evidence type="ECO:0000256" key="1">
    <source>
        <dbReference type="ARBA" id="ARBA00004418"/>
    </source>
</evidence>
<dbReference type="OrthoDB" id="9131059at2"/>
<dbReference type="Gene3D" id="2.60.40.10">
    <property type="entry name" value="Immunoglobulins"/>
    <property type="match status" value="2"/>
</dbReference>
<dbReference type="GO" id="GO:0030288">
    <property type="term" value="C:outer membrane-bounded periplasmic space"/>
    <property type="evidence" value="ECO:0007669"/>
    <property type="project" value="InterPro"/>
</dbReference>
<gene>
    <name evidence="10" type="ORF">AWC35_07160</name>
</gene>
<dbReference type="PROSITE" id="PS00635">
    <property type="entry name" value="PILI_CHAPERONE"/>
    <property type="match status" value="1"/>
</dbReference>
<feature type="domain" description="Pili assembly chaperone C-terminal" evidence="9">
    <location>
        <begin position="163"/>
        <end position="224"/>
    </location>
</feature>
<dbReference type="PRINTS" id="PR00969">
    <property type="entry name" value="CHAPERONPILI"/>
</dbReference>
<reference evidence="10 11" key="1">
    <citation type="submission" date="2016-01" db="EMBL/GenBank/DDBJ databases">
        <authorList>
            <person name="Oliw E.H."/>
        </authorList>
    </citation>
    <scope>NUCLEOTIDE SEQUENCE [LARGE SCALE GENOMIC DNA]</scope>
    <source>
        <strain evidence="10 11">FRB97</strain>
    </source>
</reference>
<evidence type="ECO:0008006" key="12">
    <source>
        <dbReference type="Google" id="ProtNLM"/>
    </source>
</evidence>
<keyword evidence="5 6" id="KW-0143">Chaperone</keyword>
<evidence type="ECO:0000313" key="11">
    <source>
        <dbReference type="Proteomes" id="UP000217182"/>
    </source>
</evidence>
<dbReference type="Pfam" id="PF02753">
    <property type="entry name" value="PapD_C"/>
    <property type="match status" value="1"/>
</dbReference>
<proteinExistence type="inferred from homology"/>
<evidence type="ECO:0000313" key="10">
    <source>
        <dbReference type="EMBL" id="ATA19145.1"/>
    </source>
</evidence>
<evidence type="ECO:0000256" key="6">
    <source>
        <dbReference type="RuleBase" id="RU003918"/>
    </source>
</evidence>
<evidence type="ECO:0000256" key="5">
    <source>
        <dbReference type="ARBA" id="ARBA00023186"/>
    </source>
</evidence>
<feature type="chain" id="PRO_5012196871" description="Molecular chaperone" evidence="7">
    <location>
        <begin position="22"/>
        <end position="231"/>
    </location>
</feature>
<organism evidence="10 11">
    <name type="scientific">Gibbsiella quercinecans</name>
    <dbReference type="NCBI Taxonomy" id="929813"/>
    <lineage>
        <taxon>Bacteria</taxon>
        <taxon>Pseudomonadati</taxon>
        <taxon>Pseudomonadota</taxon>
        <taxon>Gammaproteobacteria</taxon>
        <taxon>Enterobacterales</taxon>
        <taxon>Yersiniaceae</taxon>
        <taxon>Gibbsiella</taxon>
    </lineage>
</organism>
<evidence type="ECO:0000256" key="7">
    <source>
        <dbReference type="SAM" id="SignalP"/>
    </source>
</evidence>
<evidence type="ECO:0000256" key="4">
    <source>
        <dbReference type="ARBA" id="ARBA00022764"/>
    </source>
</evidence>
<name>A0A250AZ93_9GAMM</name>
<dbReference type="RefSeq" id="WP_095845747.1">
    <property type="nucleotide sequence ID" value="NZ_CP014136.1"/>
</dbReference>
<dbReference type="KEGG" id="gqu:AWC35_07160"/>
<accession>A0A250AZ93</accession>
<evidence type="ECO:0000256" key="3">
    <source>
        <dbReference type="ARBA" id="ARBA00022729"/>
    </source>
</evidence>
<dbReference type="Pfam" id="PF00345">
    <property type="entry name" value="PapD_N"/>
    <property type="match status" value="1"/>
</dbReference>
<feature type="domain" description="Pili assembly chaperone N-terminal" evidence="8">
    <location>
        <begin position="22"/>
        <end position="145"/>
    </location>
</feature>
<dbReference type="InterPro" id="IPR001829">
    <property type="entry name" value="Pili_assmbl_chaperone_bac"/>
</dbReference>
<dbReference type="GO" id="GO:0071555">
    <property type="term" value="P:cell wall organization"/>
    <property type="evidence" value="ECO:0007669"/>
    <property type="project" value="InterPro"/>
</dbReference>
<evidence type="ECO:0000259" key="9">
    <source>
        <dbReference type="Pfam" id="PF02753"/>
    </source>
</evidence>
<dbReference type="InterPro" id="IPR016148">
    <property type="entry name" value="Pili_assmbl_chaperone_C"/>
</dbReference>
<evidence type="ECO:0000256" key="2">
    <source>
        <dbReference type="ARBA" id="ARBA00007399"/>
    </source>
</evidence>
<dbReference type="AlphaFoldDB" id="A0A250AZ93"/>
<dbReference type="PANTHER" id="PTHR30251">
    <property type="entry name" value="PILUS ASSEMBLY CHAPERONE"/>
    <property type="match status" value="1"/>
</dbReference>
<keyword evidence="4" id="KW-0574">Periplasm</keyword>
<dbReference type="InterPro" id="IPR008962">
    <property type="entry name" value="PapD-like_sf"/>
</dbReference>
<dbReference type="SUPFAM" id="SSF49584">
    <property type="entry name" value="Periplasmic chaperone C-domain"/>
    <property type="match status" value="1"/>
</dbReference>
<keyword evidence="11" id="KW-1185">Reference proteome</keyword>
<evidence type="ECO:0000259" key="8">
    <source>
        <dbReference type="Pfam" id="PF00345"/>
    </source>
</evidence>
<sequence>MISKITLLCSLLLTSTFYAHASVVVNNTRVIFDGGKKSTNVQLMNKSSEAHLVQSWIDDGNPEARPENLKLALAVVPAVVRIDADNGQVLNIVKNDLAASLPTDRESVFWLNIIDVPPVPQNKSGNYLQFAVRSRLKVFYRPAGLAISPNSINQHIRVQGACIKNETPYFVTVIGIEDKKSKGGNLLDKTLLLRPFSCHEYDKRHLLSERKSYTFKIIDDFGTQRDIDISN</sequence>
<dbReference type="InterPro" id="IPR036316">
    <property type="entry name" value="Pili_assmbl_chap_C_dom_sf"/>
</dbReference>
<dbReference type="InterPro" id="IPR013783">
    <property type="entry name" value="Ig-like_fold"/>
</dbReference>
<dbReference type="EMBL" id="CP014136">
    <property type="protein sequence ID" value="ATA19145.1"/>
    <property type="molecule type" value="Genomic_DNA"/>
</dbReference>
<protein>
    <recommendedName>
        <fullName evidence="12">Molecular chaperone</fullName>
    </recommendedName>
</protein>
<keyword evidence="3 7" id="KW-0732">Signal</keyword>
<comment type="subcellular location">
    <subcellularLocation>
        <location evidence="1 6">Periplasm</location>
    </subcellularLocation>
</comment>
<dbReference type="InterPro" id="IPR050643">
    <property type="entry name" value="Periplasmic_pilus_chap"/>
</dbReference>
<feature type="signal peptide" evidence="7">
    <location>
        <begin position="1"/>
        <end position="21"/>
    </location>
</feature>
<dbReference type="InterPro" id="IPR016147">
    <property type="entry name" value="Pili_assmbl_chaperone_N"/>
</dbReference>
<dbReference type="Proteomes" id="UP000217182">
    <property type="component" value="Chromosome"/>
</dbReference>
<dbReference type="PANTHER" id="PTHR30251:SF10">
    <property type="entry name" value="FIMBRIAL CHAPERONE YEHC-RELATED"/>
    <property type="match status" value="1"/>
</dbReference>
<dbReference type="SUPFAM" id="SSF49354">
    <property type="entry name" value="PapD-like"/>
    <property type="match status" value="1"/>
</dbReference>